<dbReference type="InterPro" id="IPR011992">
    <property type="entry name" value="EF-hand-dom_pair"/>
</dbReference>
<accession>A0A5B8MRI9</accession>
<evidence type="ECO:0000259" key="4">
    <source>
        <dbReference type="PROSITE" id="PS50222"/>
    </source>
</evidence>
<comment type="similarity">
    <text evidence="1">Belongs to the TPPP family.</text>
</comment>
<dbReference type="PANTHER" id="PTHR12932">
    <property type="entry name" value="P25 ALPHA-RELATED"/>
    <property type="match status" value="1"/>
</dbReference>
<feature type="region of interest" description="Disordered" evidence="3">
    <location>
        <begin position="543"/>
        <end position="574"/>
    </location>
</feature>
<feature type="domain" description="EF-hand" evidence="4">
    <location>
        <begin position="340"/>
        <end position="375"/>
    </location>
</feature>
<protein>
    <recommendedName>
        <fullName evidence="4">EF-hand domain-containing protein</fullName>
    </recommendedName>
</protein>
<evidence type="ECO:0000256" key="2">
    <source>
        <dbReference type="SAM" id="Coils"/>
    </source>
</evidence>
<dbReference type="GO" id="GO:0005509">
    <property type="term" value="F:calcium ion binding"/>
    <property type="evidence" value="ECO:0007669"/>
    <property type="project" value="InterPro"/>
</dbReference>
<feature type="coiled-coil region" evidence="2">
    <location>
        <begin position="20"/>
        <end position="47"/>
    </location>
</feature>
<gene>
    <name evidence="5" type="ORF">A3770_07p47830</name>
</gene>
<dbReference type="GO" id="GO:0032273">
    <property type="term" value="P:positive regulation of protein polymerization"/>
    <property type="evidence" value="ECO:0007669"/>
    <property type="project" value="TreeGrafter"/>
</dbReference>
<dbReference type="GO" id="GO:0001578">
    <property type="term" value="P:microtubule bundle formation"/>
    <property type="evidence" value="ECO:0007669"/>
    <property type="project" value="TreeGrafter"/>
</dbReference>
<dbReference type="OrthoDB" id="548799at2759"/>
<dbReference type="InterPro" id="IPR002048">
    <property type="entry name" value="EF_hand_dom"/>
</dbReference>
<keyword evidence="2" id="KW-0175">Coiled coil</keyword>
<dbReference type="InterPro" id="IPR008907">
    <property type="entry name" value="TPP/p25"/>
</dbReference>
<feature type="compositionally biased region" description="Basic and acidic residues" evidence="3">
    <location>
        <begin position="559"/>
        <end position="574"/>
    </location>
</feature>
<reference evidence="5 6" key="1">
    <citation type="submission" date="2018-07" db="EMBL/GenBank/DDBJ databases">
        <title>The complete nuclear genome of the prasinophyte Chloropicon primus (CCMP1205).</title>
        <authorList>
            <person name="Pombert J.-F."/>
            <person name="Otis C."/>
            <person name="Turmel M."/>
            <person name="Lemieux C."/>
        </authorList>
    </citation>
    <scope>NUCLEOTIDE SEQUENCE [LARGE SCALE GENOMIC DNA]</scope>
    <source>
        <strain evidence="5 6">CCMP1205</strain>
    </source>
</reference>
<dbReference type="EMBL" id="CP031040">
    <property type="protein sequence ID" value="QDZ22265.1"/>
    <property type="molecule type" value="Genomic_DNA"/>
</dbReference>
<dbReference type="PROSITE" id="PS50222">
    <property type="entry name" value="EF_HAND_2"/>
    <property type="match status" value="1"/>
</dbReference>
<dbReference type="GO" id="GO:0005874">
    <property type="term" value="C:microtubule"/>
    <property type="evidence" value="ECO:0007669"/>
    <property type="project" value="TreeGrafter"/>
</dbReference>
<proteinExistence type="inferred from homology"/>
<evidence type="ECO:0000313" key="5">
    <source>
        <dbReference type="EMBL" id="QDZ22265.1"/>
    </source>
</evidence>
<dbReference type="PANTHER" id="PTHR12932:SF9">
    <property type="entry name" value="TUBULIN POLYMERIZATION-PROMOTING PROTEIN HOMOLOG"/>
    <property type="match status" value="1"/>
</dbReference>
<evidence type="ECO:0000313" key="6">
    <source>
        <dbReference type="Proteomes" id="UP000316726"/>
    </source>
</evidence>
<dbReference type="Gene3D" id="1.10.238.10">
    <property type="entry name" value="EF-hand"/>
    <property type="match status" value="1"/>
</dbReference>
<sequence>MSVQVPDESGPLWSALVEILNSERSEKQRLKEDIDMLSKELDRARQLHLQTYKDLQTAETTMSNMVYPEEPGTLIKTPKQVLARREEDVRESRPPISEGKHAMDNTVTYDKHLKLQSTGTPVIGTLKLGGVDQGTSAKKVRFYGSPAMFGTPERRNLSQTLSASASPSTAGKVVHYTSPVKKASSQQLVLHGEGAATPSGNLLEGKWKERCLKAEYKQKMLEQQVSDLEQDMITMSLQLEDKLDLQDKLLVKKFEIKNIEKWQQYILRKSLLLVRALSRKVDEAMRALSTSDKSDREKTKGWKLVLQDINVVTECIKNAGVNLEKEKPSRKKKTTFDTDLDEKTLESLFQRIDADGDGLISLAGLKELLFMLKNDSDKRPMKLPAPVPLALPEEGDSSSSMKLGEFYKDLLPRHKKTKHFGRRIDLNVPKLNTLSAKLLKAVYFTYCSFGMGHGEERTQHSNTMEGNNFAKLCRECGIISDLPLAEADIFFAAVKEIYSRNLNFEEFLHAILMVSEESGQDLVKVITQIIDHGVPEIHVRTKKPMPPILKTASRPEAWQQKKKDAAEESHQESV</sequence>
<evidence type="ECO:0000256" key="1">
    <source>
        <dbReference type="ARBA" id="ARBA00010994"/>
    </source>
</evidence>
<dbReference type="AlphaFoldDB" id="A0A5B8MRI9"/>
<organism evidence="5 6">
    <name type="scientific">Chloropicon primus</name>
    <dbReference type="NCBI Taxonomy" id="1764295"/>
    <lineage>
        <taxon>Eukaryota</taxon>
        <taxon>Viridiplantae</taxon>
        <taxon>Chlorophyta</taxon>
        <taxon>Chloropicophyceae</taxon>
        <taxon>Chloropicales</taxon>
        <taxon>Chloropicaceae</taxon>
        <taxon>Chloropicon</taxon>
    </lineage>
</organism>
<dbReference type="Pfam" id="PF05517">
    <property type="entry name" value="p25-alpha"/>
    <property type="match status" value="1"/>
</dbReference>
<dbReference type="Proteomes" id="UP000316726">
    <property type="component" value="Chromosome 7"/>
</dbReference>
<dbReference type="SUPFAM" id="SSF47473">
    <property type="entry name" value="EF-hand"/>
    <property type="match status" value="1"/>
</dbReference>
<dbReference type="GO" id="GO:0015631">
    <property type="term" value="F:tubulin binding"/>
    <property type="evidence" value="ECO:0007669"/>
    <property type="project" value="InterPro"/>
</dbReference>
<dbReference type="GO" id="GO:0046785">
    <property type="term" value="P:microtubule polymerization"/>
    <property type="evidence" value="ECO:0007669"/>
    <property type="project" value="InterPro"/>
</dbReference>
<name>A0A5B8MRI9_9CHLO</name>
<keyword evidence="6" id="KW-1185">Reference proteome</keyword>
<evidence type="ECO:0000256" key="3">
    <source>
        <dbReference type="SAM" id="MobiDB-lite"/>
    </source>
</evidence>